<name>A0AAV4JXF4_9GAST</name>
<evidence type="ECO:0008006" key="3">
    <source>
        <dbReference type="Google" id="ProtNLM"/>
    </source>
</evidence>
<accession>A0AAV4JXF4</accession>
<comment type="caution">
    <text evidence="1">The sequence shown here is derived from an EMBL/GenBank/DDBJ whole genome shotgun (WGS) entry which is preliminary data.</text>
</comment>
<dbReference type="SUPFAM" id="SSF50494">
    <property type="entry name" value="Trypsin-like serine proteases"/>
    <property type="match status" value="1"/>
</dbReference>
<dbReference type="InterPro" id="IPR009003">
    <property type="entry name" value="Peptidase_S1_PA"/>
</dbReference>
<reference evidence="1 2" key="1">
    <citation type="journal article" date="2021" name="Elife">
        <title>Chloroplast acquisition without the gene transfer in kleptoplastic sea slugs, Plakobranchus ocellatus.</title>
        <authorList>
            <person name="Maeda T."/>
            <person name="Takahashi S."/>
            <person name="Yoshida T."/>
            <person name="Shimamura S."/>
            <person name="Takaki Y."/>
            <person name="Nagai Y."/>
            <person name="Toyoda A."/>
            <person name="Suzuki Y."/>
            <person name="Arimoto A."/>
            <person name="Ishii H."/>
            <person name="Satoh N."/>
            <person name="Nishiyama T."/>
            <person name="Hasebe M."/>
            <person name="Maruyama T."/>
            <person name="Minagawa J."/>
            <person name="Obokata J."/>
            <person name="Shigenobu S."/>
        </authorList>
    </citation>
    <scope>NUCLEOTIDE SEQUENCE [LARGE SCALE GENOMIC DNA]</scope>
</reference>
<evidence type="ECO:0000313" key="1">
    <source>
        <dbReference type="EMBL" id="GFS25602.1"/>
    </source>
</evidence>
<dbReference type="EMBL" id="BMAT01007067">
    <property type="protein sequence ID" value="GFS25602.1"/>
    <property type="molecule type" value="Genomic_DNA"/>
</dbReference>
<organism evidence="1 2">
    <name type="scientific">Elysia marginata</name>
    <dbReference type="NCBI Taxonomy" id="1093978"/>
    <lineage>
        <taxon>Eukaryota</taxon>
        <taxon>Metazoa</taxon>
        <taxon>Spiralia</taxon>
        <taxon>Lophotrochozoa</taxon>
        <taxon>Mollusca</taxon>
        <taxon>Gastropoda</taxon>
        <taxon>Heterobranchia</taxon>
        <taxon>Euthyneura</taxon>
        <taxon>Panpulmonata</taxon>
        <taxon>Sacoglossa</taxon>
        <taxon>Placobranchoidea</taxon>
        <taxon>Plakobranchidae</taxon>
        <taxon>Elysia</taxon>
    </lineage>
</organism>
<sequence length="292" mass="33064">MREEFRSLIDLTVRLKVRCTSLDRPDEDELAEYRGTGMLRVGTGCIWLCSGPEYNKPCVCFKCAGKVAEKHWTFHVRTAQHVVYNSEEARKTKVDLFYDDSSCQRDGKMWSVMVVDKLSSPSEIDWCDMLCATCDEDLGGRIESAWSCWLHEGVQNPQDLSGLNLVPFCDEGPDPVVIVSHPHGQPKKITVGEVKYRAKRGPRIMEYNTPTCPGSSGATVFAYDRNRGKFSYISAISAVHSGSYDKPCTEHKHRFNLLKRIFNKLRGHEATVVQLNYGYCGVLVLNCPRKRI</sequence>
<evidence type="ECO:0000313" key="2">
    <source>
        <dbReference type="Proteomes" id="UP000762676"/>
    </source>
</evidence>
<keyword evidence="2" id="KW-1185">Reference proteome</keyword>
<proteinExistence type="predicted"/>
<dbReference type="Proteomes" id="UP000762676">
    <property type="component" value="Unassembled WGS sequence"/>
</dbReference>
<dbReference type="AlphaFoldDB" id="A0AAV4JXF4"/>
<protein>
    <recommendedName>
        <fullName evidence="3">Peptidase S1 domain-containing protein</fullName>
    </recommendedName>
</protein>
<gene>
    <name evidence="1" type="ORF">ElyMa_003445500</name>
</gene>